<name>A0ACB8VLB3_9TELE</name>
<dbReference type="EMBL" id="CM041550">
    <property type="protein sequence ID" value="KAI3356450.1"/>
    <property type="molecule type" value="Genomic_DNA"/>
</dbReference>
<accession>A0ACB8VLB3</accession>
<keyword evidence="2" id="KW-1185">Reference proteome</keyword>
<comment type="caution">
    <text evidence="1">The sequence shown here is derived from an EMBL/GenBank/DDBJ whole genome shotgun (WGS) entry which is preliminary data.</text>
</comment>
<dbReference type="Proteomes" id="UP000831701">
    <property type="component" value="Chromosome 20"/>
</dbReference>
<evidence type="ECO:0000313" key="1">
    <source>
        <dbReference type="EMBL" id="KAI3356450.1"/>
    </source>
</evidence>
<sequence>MALRVCSIQGDHTSQPPGKVSTPGYWRGEFGRLHLIQEEQCGFRPWSWNTGPALYLHRVLEGLWSLPNQSTCALWIWRRHSIVSLRGILWGCSMVWGPGAFANGCLGLCTTEQELGLHCRHGWDENLHLQIRGYGSRSRGGMPFQVGGEVLPQVEEFNLAVLFTKVRERWTEIDRRIGAAPQLGSRCTRPRQVKKGAESKALLDHVNLS</sequence>
<organism evidence="1 2">
    <name type="scientific">Scortum barcoo</name>
    <name type="common">barcoo grunter</name>
    <dbReference type="NCBI Taxonomy" id="214431"/>
    <lineage>
        <taxon>Eukaryota</taxon>
        <taxon>Metazoa</taxon>
        <taxon>Chordata</taxon>
        <taxon>Craniata</taxon>
        <taxon>Vertebrata</taxon>
        <taxon>Euteleostomi</taxon>
        <taxon>Actinopterygii</taxon>
        <taxon>Neopterygii</taxon>
        <taxon>Teleostei</taxon>
        <taxon>Neoteleostei</taxon>
        <taxon>Acanthomorphata</taxon>
        <taxon>Eupercaria</taxon>
        <taxon>Centrarchiformes</taxon>
        <taxon>Terapontoidei</taxon>
        <taxon>Terapontidae</taxon>
        <taxon>Scortum</taxon>
    </lineage>
</organism>
<reference evidence="1" key="1">
    <citation type="submission" date="2022-04" db="EMBL/GenBank/DDBJ databases">
        <title>Jade perch genome.</title>
        <authorList>
            <person name="Chao B."/>
        </authorList>
    </citation>
    <scope>NUCLEOTIDE SEQUENCE</scope>
    <source>
        <strain evidence="1">CB-2022</strain>
    </source>
</reference>
<proteinExistence type="predicted"/>
<protein>
    <submittedName>
        <fullName evidence="1">Uncharacterized protein</fullName>
    </submittedName>
</protein>
<gene>
    <name evidence="1" type="ORF">L3Q82_017665</name>
</gene>
<evidence type="ECO:0000313" key="2">
    <source>
        <dbReference type="Proteomes" id="UP000831701"/>
    </source>
</evidence>